<reference evidence="5" key="1">
    <citation type="submission" date="2017-09" db="EMBL/GenBank/DDBJ databases">
        <title>Depth-based differentiation of microbial function through sediment-hosted aquifers and enrichment of novel symbionts in the deep terrestrial subsurface.</title>
        <authorList>
            <person name="Probst A.J."/>
            <person name="Ladd B."/>
            <person name="Jarett J.K."/>
            <person name="Geller-Mcgrath D.E."/>
            <person name="Sieber C.M.K."/>
            <person name="Emerson J.B."/>
            <person name="Anantharaman K."/>
            <person name="Thomas B.C."/>
            <person name="Malmstrom R."/>
            <person name="Stieglmeier M."/>
            <person name="Klingl A."/>
            <person name="Woyke T."/>
            <person name="Ryan C.M."/>
            <person name="Banfield J.F."/>
        </authorList>
    </citation>
    <scope>NUCLEOTIDE SEQUENCE [LARGE SCALE GENOMIC DNA]</scope>
</reference>
<keyword evidence="2" id="KW-0051">Antiviral defense</keyword>
<organism evidence="4 5">
    <name type="scientific">Candidatus Aquicultor secundus</name>
    <dbReference type="NCBI Taxonomy" id="1973895"/>
    <lineage>
        <taxon>Bacteria</taxon>
        <taxon>Bacillati</taxon>
        <taxon>Actinomycetota</taxon>
        <taxon>Candidatus Aquicultoria</taxon>
        <taxon>Candidatus Aquicultorales</taxon>
        <taxon>Candidatus Aquicultoraceae</taxon>
        <taxon>Candidatus Aquicultor</taxon>
    </lineage>
</organism>
<dbReference type="InterPro" id="IPR043128">
    <property type="entry name" value="Rev_trsase/Diguanyl_cyclase"/>
</dbReference>
<dbReference type="Pfam" id="PF22335">
    <property type="entry name" value="Cas10-Cmr2_palm2"/>
    <property type="match status" value="1"/>
</dbReference>
<dbReference type="Gene3D" id="3.30.70.270">
    <property type="match status" value="1"/>
</dbReference>
<evidence type="ECO:0000313" key="5">
    <source>
        <dbReference type="Proteomes" id="UP000230956"/>
    </source>
</evidence>
<dbReference type="GO" id="GO:0000166">
    <property type="term" value="F:nucleotide binding"/>
    <property type="evidence" value="ECO:0007669"/>
    <property type="project" value="UniProtKB-KW"/>
</dbReference>
<feature type="domain" description="Cas10/Cmr2 second palm" evidence="3">
    <location>
        <begin position="257"/>
        <end position="426"/>
    </location>
</feature>
<proteinExistence type="predicted"/>
<keyword evidence="1" id="KW-0547">Nucleotide-binding</keyword>
<protein>
    <recommendedName>
        <fullName evidence="3">Cas10/Cmr2 second palm domain-containing protein</fullName>
    </recommendedName>
</protein>
<name>A0A2M7T984_9ACTN</name>
<dbReference type="AlphaFoldDB" id="A0A2M7T984"/>
<accession>A0A2M7T984</accession>
<comment type="caution">
    <text evidence="4">The sequence shown here is derived from an EMBL/GenBank/DDBJ whole genome shotgun (WGS) entry which is preliminary data.</text>
</comment>
<dbReference type="EMBL" id="PFNG01000076">
    <property type="protein sequence ID" value="PIZ40895.1"/>
    <property type="molecule type" value="Genomic_DNA"/>
</dbReference>
<evidence type="ECO:0000256" key="1">
    <source>
        <dbReference type="ARBA" id="ARBA00022741"/>
    </source>
</evidence>
<dbReference type="GO" id="GO:0051607">
    <property type="term" value="P:defense response to virus"/>
    <property type="evidence" value="ECO:0007669"/>
    <property type="project" value="UniProtKB-KW"/>
</dbReference>
<dbReference type="Proteomes" id="UP000230956">
    <property type="component" value="Unassembled WGS sequence"/>
</dbReference>
<evidence type="ECO:0000259" key="3">
    <source>
        <dbReference type="Pfam" id="PF22335"/>
    </source>
</evidence>
<dbReference type="InterPro" id="IPR054767">
    <property type="entry name" value="Cas10-Cmr2_palm2"/>
</dbReference>
<gene>
    <name evidence="4" type="ORF">COY37_03135</name>
</gene>
<sequence length="589" mass="65505">MKVPRNNLKHALFDNRFCISNPNILPFVSSAGKVFVHELKVKDGGDMGEWLYAFAAKEIQKYILQGNKLKDMVGGSELVNQMCGEFLTRSLNELGIDNSEYRIITQTAGWARIQFNNGNDAKRLYTVWPLLVDRFVPGLQVVQSLVEINGDINNAIEESEKKLRAERSLIQVGLPEIGPLIERNQRLGFAAVRYAKGEDELQDRQTTRKRDYVGKRKNKSAMTTLVAKMSGAEDTEKQLQYRWPDELDDIAGSEKKYIAVIHADGNDLGKTIRQLQEHVRSSPDKAIDVFKRFSEAISQATESAAQEAYKRIIKPDYEDRAEVSKKPIFMAARPIVLGGDDLTLIIRADLAFKFTRVFMEAFEASSKEALEKELGGFNIAGLPEKLTSCAGIAFIKKAYPFSRAYELAESLCAFAKSRAKEKDNKDKDGFVPSSFAFYKVATSVAGSYSLIRETELTSKDSSEALQIKLWHGPYTVGSHDVNLVSYDDLVTLAGTLSKLPSGSIRTLITTVYTSALKAQTDFDRILQVAGSTGKKEIADKFKAQLIKITGNTTNPLWNENGNSPLLDAYRIRELSDDTVLVSGGNNGKS</sequence>
<evidence type="ECO:0000313" key="4">
    <source>
        <dbReference type="EMBL" id="PIZ40895.1"/>
    </source>
</evidence>
<evidence type="ECO:0000256" key="2">
    <source>
        <dbReference type="ARBA" id="ARBA00023118"/>
    </source>
</evidence>